<feature type="chain" id="PRO_5045938451" evidence="1">
    <location>
        <begin position="35"/>
        <end position="197"/>
    </location>
</feature>
<keyword evidence="1" id="KW-0732">Signal</keyword>
<organism evidence="2 3">
    <name type="scientific">[Empedobacter] haloabium</name>
    <dbReference type="NCBI Taxonomy" id="592317"/>
    <lineage>
        <taxon>Bacteria</taxon>
        <taxon>Pseudomonadati</taxon>
        <taxon>Pseudomonadota</taxon>
        <taxon>Betaproteobacteria</taxon>
        <taxon>Burkholderiales</taxon>
        <taxon>Oxalobacteraceae</taxon>
        <taxon>Telluria group</taxon>
        <taxon>Telluria group incertae sedis</taxon>
    </lineage>
</organism>
<keyword evidence="3" id="KW-1185">Reference proteome</keyword>
<proteinExistence type="predicted"/>
<evidence type="ECO:0000313" key="2">
    <source>
        <dbReference type="EMBL" id="WUR15183.1"/>
    </source>
</evidence>
<dbReference type="EMBL" id="CP136508">
    <property type="protein sequence ID" value="WUR15183.1"/>
    <property type="molecule type" value="Genomic_DNA"/>
</dbReference>
<reference evidence="2 3" key="1">
    <citation type="journal article" date="2019" name="Int. J. Syst. Evol. Microbiol.">
        <title>The Draft Whole-Genome Sequence of the Antibiotic Producer Empedobacter haloabium ATCC 31962 Provides Indications for Its Taxonomic Reclassification.</title>
        <authorList>
            <person name="Miess H."/>
            <person name="Arlt P."/>
            <person name="Apel A.K."/>
            <person name="Weber T."/>
            <person name="Nieselt K."/>
            <person name="Hanssen F."/>
            <person name="Czemmel S."/>
            <person name="Nahnsen S."/>
            <person name="Gross H."/>
        </authorList>
    </citation>
    <scope>NUCLEOTIDE SEQUENCE [LARGE SCALE GENOMIC DNA]</scope>
    <source>
        <strain evidence="2 3">ATCC 31962</strain>
    </source>
</reference>
<sequence length="197" mass="20594">MTRYANLTVPKRRLPVLAALAAALLCAAPLPAAAAGGPQAALGVANLERGVKAAYLFKFLGYVEFAAGADPAAPLVVGVMGADDVAAEVTRLTAGRTVNGRPITVRTLRDGDPSAGLHMLFLGAAAERPVQTLRGAAQNGVLTVTEDENGLQQGAIINFRLIEDRIRFEVSLPAAERSNLKLSSRLLSVAYHVQKGN</sequence>
<feature type="signal peptide" evidence="1">
    <location>
        <begin position="1"/>
        <end position="34"/>
    </location>
</feature>
<protein>
    <submittedName>
        <fullName evidence="2">YfiR family protein</fullName>
    </submittedName>
</protein>
<name>A0ABZ1UST2_9BURK</name>
<gene>
    <name evidence="2" type="ORF">E7V67_008775</name>
</gene>
<accession>A0ABZ1UST2</accession>
<dbReference type="Proteomes" id="UP000321323">
    <property type="component" value="Chromosome"/>
</dbReference>
<dbReference type="InterPro" id="IPR025293">
    <property type="entry name" value="YfiR/HmsC-like"/>
</dbReference>
<dbReference type="Pfam" id="PF13689">
    <property type="entry name" value="DUF4154"/>
    <property type="match status" value="1"/>
</dbReference>
<evidence type="ECO:0000313" key="3">
    <source>
        <dbReference type="Proteomes" id="UP000321323"/>
    </source>
</evidence>
<evidence type="ECO:0000256" key="1">
    <source>
        <dbReference type="SAM" id="SignalP"/>
    </source>
</evidence>